<feature type="compositionally biased region" description="Basic residues" evidence="1">
    <location>
        <begin position="1"/>
        <end position="22"/>
    </location>
</feature>
<protein>
    <submittedName>
        <fullName evidence="2">Uncharacterized protein</fullName>
    </submittedName>
</protein>
<feature type="region of interest" description="Disordered" evidence="1">
    <location>
        <begin position="1"/>
        <end position="25"/>
    </location>
</feature>
<dbReference type="Proteomes" id="UP000784294">
    <property type="component" value="Unassembled WGS sequence"/>
</dbReference>
<gene>
    <name evidence="2" type="ORF">PXEA_LOCUS29210</name>
</gene>
<evidence type="ECO:0000313" key="2">
    <source>
        <dbReference type="EMBL" id="VEL35770.1"/>
    </source>
</evidence>
<accession>A0A3S5AYZ7</accession>
<reference evidence="2" key="1">
    <citation type="submission" date="2018-11" db="EMBL/GenBank/DDBJ databases">
        <authorList>
            <consortium name="Pathogen Informatics"/>
        </authorList>
    </citation>
    <scope>NUCLEOTIDE SEQUENCE</scope>
</reference>
<sequence length="196" mass="20357">MLNSVRRARVVGHGKRGRKPGRPRSVNRIGTGSYFSGSCGTIINGPLVYPAGMPIKTCCSEPAVTVLATANTPTAAVQTTYALLDPLTGLLTHHPTTRLSERSNLLPSSEVCLSGEASFDPTGQLSSGSTQPPPQTQHVLHVAAAYATQLNHSDLASAGLTAKTASAALASPPRPVYIQPSAIALTALPAQLTQQR</sequence>
<dbReference type="AlphaFoldDB" id="A0A3S5AYZ7"/>
<name>A0A3S5AYZ7_9PLAT</name>
<evidence type="ECO:0000313" key="3">
    <source>
        <dbReference type="Proteomes" id="UP000784294"/>
    </source>
</evidence>
<evidence type="ECO:0000256" key="1">
    <source>
        <dbReference type="SAM" id="MobiDB-lite"/>
    </source>
</evidence>
<organism evidence="2 3">
    <name type="scientific">Protopolystoma xenopodis</name>
    <dbReference type="NCBI Taxonomy" id="117903"/>
    <lineage>
        <taxon>Eukaryota</taxon>
        <taxon>Metazoa</taxon>
        <taxon>Spiralia</taxon>
        <taxon>Lophotrochozoa</taxon>
        <taxon>Platyhelminthes</taxon>
        <taxon>Monogenea</taxon>
        <taxon>Polyopisthocotylea</taxon>
        <taxon>Polystomatidea</taxon>
        <taxon>Polystomatidae</taxon>
        <taxon>Protopolystoma</taxon>
    </lineage>
</organism>
<keyword evidence="3" id="KW-1185">Reference proteome</keyword>
<proteinExistence type="predicted"/>
<dbReference type="EMBL" id="CAAALY010250606">
    <property type="protein sequence ID" value="VEL35770.1"/>
    <property type="molecule type" value="Genomic_DNA"/>
</dbReference>
<comment type="caution">
    <text evidence="2">The sequence shown here is derived from an EMBL/GenBank/DDBJ whole genome shotgun (WGS) entry which is preliminary data.</text>
</comment>